<sequence>MFVRQAEALVRILSILQELNTSNPCFNKWHVKSAETAVEVLLIFHLDNPDTKKASVTCKQIPVSPVHLYGYYNVEGRHLSQKRATFEDVIIHPRRRGLFMSSKAIHEWTFLLEKGESKASGVVFVYHQHCMSRFHLTNSVSDPTPSYVILSIDELADLIIIKGRL</sequence>
<proteinExistence type="predicted"/>
<dbReference type="EMBL" id="JAOYFB010000005">
    <property type="protein sequence ID" value="KAK4016793.1"/>
    <property type="molecule type" value="Genomic_DNA"/>
</dbReference>
<name>A0ABQ9ZVG3_9CRUS</name>
<protein>
    <submittedName>
        <fullName evidence="1">Uncharacterized protein</fullName>
    </submittedName>
</protein>
<accession>A0ABQ9ZVG3</accession>
<dbReference type="Proteomes" id="UP001234178">
    <property type="component" value="Unassembled WGS sequence"/>
</dbReference>
<organism evidence="1 2">
    <name type="scientific">Daphnia magna</name>
    <dbReference type="NCBI Taxonomy" id="35525"/>
    <lineage>
        <taxon>Eukaryota</taxon>
        <taxon>Metazoa</taxon>
        <taxon>Ecdysozoa</taxon>
        <taxon>Arthropoda</taxon>
        <taxon>Crustacea</taxon>
        <taxon>Branchiopoda</taxon>
        <taxon>Diplostraca</taxon>
        <taxon>Cladocera</taxon>
        <taxon>Anomopoda</taxon>
        <taxon>Daphniidae</taxon>
        <taxon>Daphnia</taxon>
    </lineage>
</organism>
<evidence type="ECO:0000313" key="1">
    <source>
        <dbReference type="EMBL" id="KAK4016793.1"/>
    </source>
</evidence>
<evidence type="ECO:0000313" key="2">
    <source>
        <dbReference type="Proteomes" id="UP001234178"/>
    </source>
</evidence>
<reference evidence="1 2" key="1">
    <citation type="journal article" date="2023" name="Nucleic Acids Res.">
        <title>The hologenome of Daphnia magna reveals possible DNA methylation and microbiome-mediated evolution of the host genome.</title>
        <authorList>
            <person name="Chaturvedi A."/>
            <person name="Li X."/>
            <person name="Dhandapani V."/>
            <person name="Marshall H."/>
            <person name="Kissane S."/>
            <person name="Cuenca-Cambronero M."/>
            <person name="Asole G."/>
            <person name="Calvet F."/>
            <person name="Ruiz-Romero M."/>
            <person name="Marangio P."/>
            <person name="Guigo R."/>
            <person name="Rago D."/>
            <person name="Mirbahai L."/>
            <person name="Eastwood N."/>
            <person name="Colbourne J.K."/>
            <person name="Zhou J."/>
            <person name="Mallon E."/>
            <person name="Orsini L."/>
        </authorList>
    </citation>
    <scope>NUCLEOTIDE SEQUENCE [LARGE SCALE GENOMIC DNA]</scope>
    <source>
        <strain evidence="1">LRV0_1</strain>
    </source>
</reference>
<comment type="caution">
    <text evidence="1">The sequence shown here is derived from an EMBL/GenBank/DDBJ whole genome shotgun (WGS) entry which is preliminary data.</text>
</comment>
<gene>
    <name evidence="1" type="ORF">OUZ56_031761</name>
</gene>
<keyword evidence="2" id="KW-1185">Reference proteome</keyword>